<evidence type="ECO:0000313" key="3">
    <source>
        <dbReference type="Proteomes" id="UP000317039"/>
    </source>
</evidence>
<reference evidence="2 3" key="1">
    <citation type="submission" date="2019-07" db="EMBL/GenBank/DDBJ databases">
        <title>Complete Genome Sequence and Methylome Analysis of Nocardia otitidis-caviarum NEB252.</title>
        <authorList>
            <person name="Fomenkov A."/>
            <person name="Anton B.P."/>
            <person name="Vincze T."/>
            <person name="Roberts R.J."/>
        </authorList>
    </citation>
    <scope>NUCLEOTIDE SEQUENCE [LARGE SCALE GENOMIC DNA]</scope>
    <source>
        <strain evidence="2 3">NEB252</strain>
    </source>
</reference>
<name>A0A516NHT9_9NOCA</name>
<proteinExistence type="predicted"/>
<dbReference type="EMBL" id="CP041695">
    <property type="protein sequence ID" value="QDP78477.1"/>
    <property type="molecule type" value="Genomic_DNA"/>
</dbReference>
<dbReference type="AlphaFoldDB" id="A0A516NHT9"/>
<dbReference type="InterPro" id="IPR036514">
    <property type="entry name" value="SGNH_hydro_sf"/>
</dbReference>
<dbReference type="GeneID" id="80332086"/>
<evidence type="ECO:0000313" key="2">
    <source>
        <dbReference type="EMBL" id="QDP78477.1"/>
    </source>
</evidence>
<dbReference type="KEGG" id="nod:FOH10_06725"/>
<dbReference type="Pfam" id="PF13472">
    <property type="entry name" value="Lipase_GDSL_2"/>
    <property type="match status" value="1"/>
</dbReference>
<dbReference type="InterPro" id="IPR053140">
    <property type="entry name" value="GDSL_Rv0518-like"/>
</dbReference>
<evidence type="ECO:0000259" key="1">
    <source>
        <dbReference type="Pfam" id="PF13472"/>
    </source>
</evidence>
<dbReference type="Proteomes" id="UP000317039">
    <property type="component" value="Chromosome"/>
</dbReference>
<gene>
    <name evidence="2" type="ORF">FOH10_06725</name>
</gene>
<dbReference type="RefSeq" id="WP_029932641.1">
    <property type="nucleotide sequence ID" value="NZ_CP041695.1"/>
</dbReference>
<sequence length="199" mass="20873">MTSLTAVGDSFVEGRGDPAASGGYRGWVVRLGGQLGLRPSMIRNLGTHGATTGDVVRTQLPSAAASNAPLYGVVVGVNDLVSDYDPDRFEDNLAEILGTLTRGGATVFTADYPDIPARLPVPESFRALLRERFHVANDAVRRVAAATGTLVLPIAEDTEWARPQVWTEDGLHPSPLGHRLFAAGAAELIASSTASIVAA</sequence>
<keyword evidence="2" id="KW-0378">Hydrolase</keyword>
<dbReference type="CDD" id="cd01832">
    <property type="entry name" value="SGNH_hydrolase_like_1"/>
    <property type="match status" value="1"/>
</dbReference>
<dbReference type="GO" id="GO:0016787">
    <property type="term" value="F:hydrolase activity"/>
    <property type="evidence" value="ECO:0007669"/>
    <property type="project" value="UniProtKB-KW"/>
</dbReference>
<dbReference type="PANTHER" id="PTHR43784">
    <property type="entry name" value="GDSL-LIKE LIPASE/ACYLHYDROLASE, PUTATIVE (AFU_ORTHOLOGUE AFUA_2G00820)-RELATED"/>
    <property type="match status" value="1"/>
</dbReference>
<dbReference type="Gene3D" id="3.40.50.1110">
    <property type="entry name" value="SGNH hydrolase"/>
    <property type="match status" value="1"/>
</dbReference>
<dbReference type="InterPro" id="IPR013830">
    <property type="entry name" value="SGNH_hydro"/>
</dbReference>
<feature type="domain" description="SGNH hydrolase-type esterase" evidence="1">
    <location>
        <begin position="6"/>
        <end position="180"/>
    </location>
</feature>
<organism evidence="2 3">
    <name type="scientific">Nocardia otitidiscaviarum</name>
    <dbReference type="NCBI Taxonomy" id="1823"/>
    <lineage>
        <taxon>Bacteria</taxon>
        <taxon>Bacillati</taxon>
        <taxon>Actinomycetota</taxon>
        <taxon>Actinomycetes</taxon>
        <taxon>Mycobacteriales</taxon>
        <taxon>Nocardiaceae</taxon>
        <taxon>Nocardia</taxon>
    </lineage>
</organism>
<accession>A0A516NHT9</accession>
<dbReference type="PANTHER" id="PTHR43784:SF2">
    <property type="entry name" value="GDSL-LIKE LIPASE_ACYLHYDROLASE, PUTATIVE (AFU_ORTHOLOGUE AFUA_2G00820)-RELATED"/>
    <property type="match status" value="1"/>
</dbReference>
<dbReference type="SUPFAM" id="SSF52266">
    <property type="entry name" value="SGNH hydrolase"/>
    <property type="match status" value="1"/>
</dbReference>
<protein>
    <submittedName>
        <fullName evidence="2">SGNH/GDSL hydrolase family protein</fullName>
    </submittedName>
</protein>